<feature type="non-terminal residue" evidence="1">
    <location>
        <position position="1"/>
    </location>
</feature>
<evidence type="ECO:0000313" key="1">
    <source>
        <dbReference type="EMBL" id="GMT34304.1"/>
    </source>
</evidence>
<name>A0AAV5WUD8_9BILA</name>
<protein>
    <submittedName>
        <fullName evidence="1">Uncharacterized protein</fullName>
    </submittedName>
</protein>
<gene>
    <name evidence="1" type="ORF">PFISCL1PPCAC_25602</name>
</gene>
<organism evidence="1 2">
    <name type="scientific">Pristionchus fissidentatus</name>
    <dbReference type="NCBI Taxonomy" id="1538716"/>
    <lineage>
        <taxon>Eukaryota</taxon>
        <taxon>Metazoa</taxon>
        <taxon>Ecdysozoa</taxon>
        <taxon>Nematoda</taxon>
        <taxon>Chromadorea</taxon>
        <taxon>Rhabditida</taxon>
        <taxon>Rhabditina</taxon>
        <taxon>Diplogasteromorpha</taxon>
        <taxon>Diplogasteroidea</taxon>
        <taxon>Neodiplogasteridae</taxon>
        <taxon>Pristionchus</taxon>
    </lineage>
</organism>
<dbReference type="AlphaFoldDB" id="A0AAV5WUD8"/>
<reference evidence="1" key="1">
    <citation type="submission" date="2023-10" db="EMBL/GenBank/DDBJ databases">
        <title>Genome assembly of Pristionchus species.</title>
        <authorList>
            <person name="Yoshida K."/>
            <person name="Sommer R.J."/>
        </authorList>
    </citation>
    <scope>NUCLEOTIDE SEQUENCE</scope>
    <source>
        <strain evidence="1">RS5133</strain>
    </source>
</reference>
<dbReference type="Proteomes" id="UP001432322">
    <property type="component" value="Unassembled WGS sequence"/>
</dbReference>
<evidence type="ECO:0000313" key="2">
    <source>
        <dbReference type="Proteomes" id="UP001432322"/>
    </source>
</evidence>
<keyword evidence="2" id="KW-1185">Reference proteome</keyword>
<dbReference type="EMBL" id="BTSY01000006">
    <property type="protein sequence ID" value="GMT34304.1"/>
    <property type="molecule type" value="Genomic_DNA"/>
</dbReference>
<sequence>LLASSSNLLTISLQDKECSFSLSSDRKSLQIERVDLSRDSEKSICGVEIELTSDSNNKILTSLILPIRSPSSLVSLRIDPWLPLIFDSAETIQSGDDLAKVSSLQFTQGMTF</sequence>
<proteinExistence type="predicted"/>
<comment type="caution">
    <text evidence="1">The sequence shown here is derived from an EMBL/GenBank/DDBJ whole genome shotgun (WGS) entry which is preliminary data.</text>
</comment>
<accession>A0AAV5WUD8</accession>